<organism evidence="1 2">
    <name type="scientific">Nosema granulosis</name>
    <dbReference type="NCBI Taxonomy" id="83296"/>
    <lineage>
        <taxon>Eukaryota</taxon>
        <taxon>Fungi</taxon>
        <taxon>Fungi incertae sedis</taxon>
        <taxon>Microsporidia</taxon>
        <taxon>Nosematidae</taxon>
        <taxon>Nosema</taxon>
    </lineage>
</organism>
<gene>
    <name evidence="1" type="ORF">NGRA_3102</name>
</gene>
<evidence type="ECO:0000313" key="1">
    <source>
        <dbReference type="EMBL" id="KAF9760589.1"/>
    </source>
</evidence>
<protein>
    <submittedName>
        <fullName evidence="1">Uncharacterized protein</fullName>
    </submittedName>
</protein>
<proteinExistence type="predicted"/>
<dbReference type="EMBL" id="SBJO01000578">
    <property type="protein sequence ID" value="KAF9760589.1"/>
    <property type="molecule type" value="Genomic_DNA"/>
</dbReference>
<accession>A0A9P6KY02</accession>
<comment type="caution">
    <text evidence="1">The sequence shown here is derived from an EMBL/GenBank/DDBJ whole genome shotgun (WGS) entry which is preliminary data.</text>
</comment>
<dbReference type="AlphaFoldDB" id="A0A9P6KY02"/>
<dbReference type="Proteomes" id="UP000740883">
    <property type="component" value="Unassembled WGS sequence"/>
</dbReference>
<name>A0A9P6KY02_9MICR</name>
<reference evidence="1 2" key="1">
    <citation type="journal article" date="2020" name="Genome Biol. Evol.">
        <title>Comparative genomics of strictly vertically transmitted, feminizing microsporidia endosymbionts of amphipod crustaceans.</title>
        <authorList>
            <person name="Cormier A."/>
            <person name="Chebbi M.A."/>
            <person name="Giraud I."/>
            <person name="Wattier R."/>
            <person name="Teixeira M."/>
            <person name="Gilbert C."/>
            <person name="Rigaud T."/>
            <person name="Cordaux R."/>
        </authorList>
    </citation>
    <scope>NUCLEOTIDE SEQUENCE [LARGE SCALE GENOMIC DNA]</scope>
    <source>
        <strain evidence="1 2">Ou3-Ou53</strain>
    </source>
</reference>
<keyword evidence="2" id="KW-1185">Reference proteome</keyword>
<sequence>MIPIILVYGSAFTLIGTYLYYTKMEREDQAENFVVYENLETSSDSEVYENRKISSESEVYENRKISSESEKDENYWIEEFLKINRLAIDKGMQSYKDVDHMDNEIWINMSKIGVFKIKIDENDVPMLNKGCDFYGKTKLTSIEKIYGLFGVMFLVSEIQKDKEFYKMLKALYESIFKAYEFYCDAFMPIKRAKKPKTYLQQASHYFLKTFFPDYLFPENKKRREHLPKALKHFDEFLTNISSDYYTFILYFADCEYSKDEGDWLVLKEKKYAKKEFSAPMDLPKAFYGALTKLREKEGKLLEDCNKKLEEAFYDPSRIIFEDCELSETSKANLFNVLQKQFEILLGLSFCFYLL</sequence>
<evidence type="ECO:0000313" key="2">
    <source>
        <dbReference type="Proteomes" id="UP000740883"/>
    </source>
</evidence>